<feature type="non-terminal residue" evidence="1">
    <location>
        <position position="39"/>
    </location>
</feature>
<comment type="caution">
    <text evidence="1">The sequence shown here is derived from an EMBL/GenBank/DDBJ whole genome shotgun (WGS) entry which is preliminary data.</text>
</comment>
<dbReference type="AlphaFoldDB" id="A0A151HN70"/>
<evidence type="ECO:0000313" key="2">
    <source>
        <dbReference type="Proteomes" id="UP000075225"/>
    </source>
</evidence>
<accession>A0A151HN70</accession>
<organism evidence="1 2">
    <name type="scientific">Toxoplasma gondii TgCatPRC2</name>
    <dbReference type="NCBI Taxonomy" id="1130821"/>
    <lineage>
        <taxon>Eukaryota</taxon>
        <taxon>Sar</taxon>
        <taxon>Alveolata</taxon>
        <taxon>Apicomplexa</taxon>
        <taxon>Conoidasida</taxon>
        <taxon>Coccidia</taxon>
        <taxon>Eucoccidiorida</taxon>
        <taxon>Eimeriorina</taxon>
        <taxon>Sarcocystidae</taxon>
        <taxon>Toxoplasma</taxon>
    </lineage>
</organism>
<dbReference type="VEuPathDB" id="ToxoDB:TGPRC2_263810A"/>
<sequence>MADAEVFGQVSPVPETELDMLKMILTPYEGKIVEHLPQT</sequence>
<dbReference type="EMBL" id="AHZP02000454">
    <property type="protein sequence ID" value="KYK70762.1"/>
    <property type="molecule type" value="Genomic_DNA"/>
</dbReference>
<dbReference type="Proteomes" id="UP000075225">
    <property type="component" value="Unassembled WGS sequence"/>
</dbReference>
<reference evidence="2" key="1">
    <citation type="submission" date="2016-03" db="EMBL/GenBank/DDBJ databases">
        <authorList>
            <person name="Sibley D."/>
            <person name="Venepally P."/>
            <person name="Karamycheva S."/>
            <person name="Hadjithomas M."/>
            <person name="Khan A."/>
            <person name="Brunk B."/>
            <person name="Roos D."/>
            <person name="Caler E."/>
            <person name="Lorenzi H."/>
        </authorList>
    </citation>
    <scope>NUCLEOTIDE SEQUENCE [LARGE SCALE GENOMIC DNA]</scope>
    <source>
        <strain evidence="2">TgCatPRC2</strain>
    </source>
</reference>
<name>A0A151HN70_TOXGO</name>
<proteinExistence type="predicted"/>
<evidence type="ECO:0000313" key="1">
    <source>
        <dbReference type="EMBL" id="KYK70762.1"/>
    </source>
</evidence>
<gene>
    <name evidence="1" type="ORF">TGPRC2_263810A</name>
</gene>
<protein>
    <submittedName>
        <fullName evidence="1">Uncharacterized protein</fullName>
    </submittedName>
</protein>